<keyword evidence="3" id="KW-1185">Reference proteome</keyword>
<dbReference type="Proteomes" id="UP000256650">
    <property type="component" value="Unassembled WGS sequence"/>
</dbReference>
<evidence type="ECO:0000313" key="2">
    <source>
        <dbReference type="EMBL" id="RDU63851.1"/>
    </source>
</evidence>
<feature type="domain" description="HTH cro/C1-type" evidence="1">
    <location>
        <begin position="19"/>
        <end position="76"/>
    </location>
</feature>
<dbReference type="RefSeq" id="WP_115551175.1">
    <property type="nucleotide sequence ID" value="NZ_CAONBV010000009.1"/>
</dbReference>
<dbReference type="SUPFAM" id="SSF47413">
    <property type="entry name" value="lambda repressor-like DNA-binding domains"/>
    <property type="match status" value="1"/>
</dbReference>
<dbReference type="EMBL" id="NXLS01000002">
    <property type="protein sequence ID" value="RDU63851.1"/>
    <property type="molecule type" value="Genomic_DNA"/>
</dbReference>
<comment type="caution">
    <text evidence="2">The sequence shown here is derived from an EMBL/GenBank/DDBJ whole genome shotgun (WGS) entry which is preliminary data.</text>
</comment>
<dbReference type="GO" id="GO:0003677">
    <property type="term" value="F:DNA binding"/>
    <property type="evidence" value="ECO:0007669"/>
    <property type="project" value="InterPro"/>
</dbReference>
<proteinExistence type="predicted"/>
<reference evidence="2 3" key="1">
    <citation type="submission" date="2018-04" db="EMBL/GenBank/DDBJ databases">
        <title>Novel Campyloabacter and Helicobacter Species and Strains.</title>
        <authorList>
            <person name="Mannion A.J."/>
            <person name="Shen Z."/>
            <person name="Fox J.G."/>
        </authorList>
    </citation>
    <scope>NUCLEOTIDE SEQUENCE [LARGE SCALE GENOMIC DNA]</scope>
    <source>
        <strain evidence="2 3">MIT 99-5101</strain>
    </source>
</reference>
<name>A0A3D8IH15_9HELI</name>
<dbReference type="Gene3D" id="1.10.260.40">
    <property type="entry name" value="lambda repressor-like DNA-binding domains"/>
    <property type="match status" value="1"/>
</dbReference>
<sequence length="90" mass="10163">MPLEPEEIKEIYKQIGANVAKIRKKNHYSQLKLSLAIGHNSVSLVSFAEIGLKGAHFNIEHLLQIAKVLEVDICEFFDGISFHESKSENK</sequence>
<evidence type="ECO:0000313" key="3">
    <source>
        <dbReference type="Proteomes" id="UP000256650"/>
    </source>
</evidence>
<dbReference type="AlphaFoldDB" id="A0A3D8IH15"/>
<dbReference type="GeneID" id="82535303"/>
<protein>
    <recommendedName>
        <fullName evidence="1">HTH cro/C1-type domain-containing protein</fullName>
    </recommendedName>
</protein>
<organism evidence="2 3">
    <name type="scientific">Helicobacter ganmani</name>
    <dbReference type="NCBI Taxonomy" id="60246"/>
    <lineage>
        <taxon>Bacteria</taxon>
        <taxon>Pseudomonadati</taxon>
        <taxon>Campylobacterota</taxon>
        <taxon>Epsilonproteobacteria</taxon>
        <taxon>Campylobacterales</taxon>
        <taxon>Helicobacteraceae</taxon>
        <taxon>Helicobacter</taxon>
    </lineage>
</organism>
<dbReference type="CDD" id="cd00093">
    <property type="entry name" value="HTH_XRE"/>
    <property type="match status" value="1"/>
</dbReference>
<dbReference type="OrthoDB" id="5360811at2"/>
<dbReference type="PROSITE" id="PS50943">
    <property type="entry name" value="HTH_CROC1"/>
    <property type="match status" value="1"/>
</dbReference>
<dbReference type="Pfam" id="PF01381">
    <property type="entry name" value="HTH_3"/>
    <property type="match status" value="1"/>
</dbReference>
<dbReference type="InterPro" id="IPR001387">
    <property type="entry name" value="Cro/C1-type_HTH"/>
</dbReference>
<gene>
    <name evidence="2" type="ORF">CQA43_03275</name>
</gene>
<accession>A0A3D8IH15</accession>
<dbReference type="InterPro" id="IPR010982">
    <property type="entry name" value="Lambda_DNA-bd_dom_sf"/>
</dbReference>
<evidence type="ECO:0000259" key="1">
    <source>
        <dbReference type="PROSITE" id="PS50943"/>
    </source>
</evidence>